<feature type="non-terminal residue" evidence="2">
    <location>
        <position position="1"/>
    </location>
</feature>
<feature type="region of interest" description="Disordered" evidence="1">
    <location>
        <begin position="238"/>
        <end position="278"/>
    </location>
</feature>
<dbReference type="PANTHER" id="PTHR31050:SF4">
    <property type="entry name" value="DUF1262 FAMILY PROTEIN (DUF1262)"/>
    <property type="match status" value="1"/>
</dbReference>
<dbReference type="Proteomes" id="UP001642360">
    <property type="component" value="Unassembled WGS sequence"/>
</dbReference>
<gene>
    <name evidence="2" type="ORF">ILEXP_LOCUS56398</name>
</gene>
<dbReference type="AlphaFoldDB" id="A0ABC8UXX4"/>
<organism evidence="2 3">
    <name type="scientific">Ilex paraguariensis</name>
    <name type="common">yerba mate</name>
    <dbReference type="NCBI Taxonomy" id="185542"/>
    <lineage>
        <taxon>Eukaryota</taxon>
        <taxon>Viridiplantae</taxon>
        <taxon>Streptophyta</taxon>
        <taxon>Embryophyta</taxon>
        <taxon>Tracheophyta</taxon>
        <taxon>Spermatophyta</taxon>
        <taxon>Magnoliopsida</taxon>
        <taxon>eudicotyledons</taxon>
        <taxon>Gunneridae</taxon>
        <taxon>Pentapetalae</taxon>
        <taxon>asterids</taxon>
        <taxon>campanulids</taxon>
        <taxon>Aquifoliales</taxon>
        <taxon>Aquifoliaceae</taxon>
        <taxon>Ilex</taxon>
    </lineage>
</organism>
<evidence type="ECO:0008006" key="4">
    <source>
        <dbReference type="Google" id="ProtNLM"/>
    </source>
</evidence>
<proteinExistence type="predicted"/>
<name>A0ABC8UXX4_9AQUA</name>
<evidence type="ECO:0000313" key="2">
    <source>
        <dbReference type="EMBL" id="CAK9185938.1"/>
    </source>
</evidence>
<reference evidence="2 3" key="1">
    <citation type="submission" date="2024-02" db="EMBL/GenBank/DDBJ databases">
        <authorList>
            <person name="Vignale AGUSTIN F."/>
            <person name="Sosa J E."/>
            <person name="Modenutti C."/>
        </authorList>
    </citation>
    <scope>NUCLEOTIDE SEQUENCE [LARGE SCALE GENOMIC DNA]</scope>
</reference>
<protein>
    <recommendedName>
        <fullName evidence="4">CxC3 like cysteine cluster domain-containing protein</fullName>
    </recommendedName>
</protein>
<evidence type="ECO:0000256" key="1">
    <source>
        <dbReference type="SAM" id="MobiDB-lite"/>
    </source>
</evidence>
<keyword evidence="3" id="KW-1185">Reference proteome</keyword>
<sequence>QAYTCSREKDITNTCCGGQDINKQNPKPFDYRDRYQQFEIHKAKRKGHFYAKSLAEDGLPLFLTRQGWEVFDCESCQSPPVEAQGVNGSLHTYLPKFKFPISINCSTLVVIGKWCCPFVFVKEEATLKKQMKDHLLYNMTLEQWWEEIYSCEHEIGFEDSNFTLNESIQRQLVRVHGMDAVKDNEASNDGFIWFWVRNQRGKRGTSVGLSLAMFEKMRKLEEGRDAFVITLMMLADETNEPSGVKSDEPSGDTTNEPSGVKTDEFSTDKNVKDGTSDL</sequence>
<accession>A0ABC8UXX4</accession>
<dbReference type="EMBL" id="CAUOFW020009490">
    <property type="protein sequence ID" value="CAK9185938.1"/>
    <property type="molecule type" value="Genomic_DNA"/>
</dbReference>
<feature type="compositionally biased region" description="Basic and acidic residues" evidence="1">
    <location>
        <begin position="261"/>
        <end position="278"/>
    </location>
</feature>
<dbReference type="PANTHER" id="PTHR31050">
    <property type="entry name" value="OS08G0413200 PROTEIN"/>
    <property type="match status" value="1"/>
</dbReference>
<comment type="caution">
    <text evidence="2">The sequence shown here is derived from an EMBL/GenBank/DDBJ whole genome shotgun (WGS) entry which is preliminary data.</text>
</comment>
<evidence type="ECO:0000313" key="3">
    <source>
        <dbReference type="Proteomes" id="UP001642360"/>
    </source>
</evidence>